<evidence type="ECO:0000313" key="4">
    <source>
        <dbReference type="Proteomes" id="UP000214673"/>
    </source>
</evidence>
<dbReference type="EMBL" id="NIPV01000086">
    <property type="protein sequence ID" value="OWJ73917.1"/>
    <property type="molecule type" value="Genomic_DNA"/>
</dbReference>
<evidence type="ECO:0000313" key="2">
    <source>
        <dbReference type="EMBL" id="OWJ83547.1"/>
    </source>
</evidence>
<sequence length="108" mass="11935">MNKPCNAQSANKTKKGPWSESEDVFLLTYIGVDPDYLATHDLGRAHGAGSNRAKKLADTGAAAAFARHRISYLHFLKLAGHLRSEFAEVAASDEMEQWHHFLGAEVRK</sequence>
<gene>
    <name evidence="2" type="ORF">CDV52_11010</name>
    <name evidence="1" type="ORF">CDV53_14405</name>
</gene>
<dbReference type="RefSeq" id="WP_143412876.1">
    <property type="nucleotide sequence ID" value="NZ_CALUEG010000034.1"/>
</dbReference>
<reference evidence="3 4" key="1">
    <citation type="submission" date="2016-11" db="EMBL/GenBank/DDBJ databases">
        <title>Comparison of Traditional DNA-DNA Hybridization with In Silico Genomic Analysis.</title>
        <authorList>
            <person name="Nicholson A.C."/>
            <person name="Sammons S."/>
            <person name="Humrighouse B.W."/>
            <person name="Graziano J."/>
            <person name="Lasker B."/>
            <person name="Whitney A.M."/>
            <person name="Mcquiston J.R."/>
        </authorList>
    </citation>
    <scope>NUCLEOTIDE SEQUENCE [LARGE SCALE GENOMIC DNA]</scope>
    <source>
        <strain evidence="1 4">H1892</strain>
        <strain evidence="2 3">H2381</strain>
    </source>
</reference>
<comment type="caution">
    <text evidence="2">The sequence shown here is derived from an EMBL/GenBank/DDBJ whole genome shotgun (WGS) entry which is preliminary data.</text>
</comment>
<keyword evidence="4" id="KW-1185">Reference proteome</keyword>
<dbReference type="Proteomes" id="UP000196640">
    <property type="component" value="Unassembled WGS sequence"/>
</dbReference>
<evidence type="ECO:0000313" key="3">
    <source>
        <dbReference type="Proteomes" id="UP000196640"/>
    </source>
</evidence>
<proteinExistence type="predicted"/>
<evidence type="ECO:0000313" key="1">
    <source>
        <dbReference type="EMBL" id="OWJ73917.1"/>
    </source>
</evidence>
<name>A0A212APX5_9RHOB</name>
<dbReference type="AlphaFoldDB" id="A0A212APX5"/>
<dbReference type="EMBL" id="NIPX01000019">
    <property type="protein sequence ID" value="OWJ83547.1"/>
    <property type="molecule type" value="Genomic_DNA"/>
</dbReference>
<protein>
    <submittedName>
        <fullName evidence="2">Uncharacterized protein</fullName>
    </submittedName>
</protein>
<dbReference type="STRING" id="366616.CG51_06065"/>
<dbReference type="Proteomes" id="UP000214673">
    <property type="component" value="Unassembled WGS sequence"/>
</dbReference>
<accession>A0A212APX5</accession>
<organism evidence="2 3">
    <name type="scientific">Haematobacter missouriensis</name>
    <dbReference type="NCBI Taxonomy" id="366616"/>
    <lineage>
        <taxon>Bacteria</taxon>
        <taxon>Pseudomonadati</taxon>
        <taxon>Pseudomonadota</taxon>
        <taxon>Alphaproteobacteria</taxon>
        <taxon>Rhodobacterales</taxon>
        <taxon>Paracoccaceae</taxon>
        <taxon>Haematobacter</taxon>
    </lineage>
</organism>